<reference evidence="1 2" key="1">
    <citation type="journal article" date="2020" name="ISME J.">
        <title>Uncovering the hidden diversity of litter-decomposition mechanisms in mushroom-forming fungi.</title>
        <authorList>
            <person name="Floudas D."/>
            <person name="Bentzer J."/>
            <person name="Ahren D."/>
            <person name="Johansson T."/>
            <person name="Persson P."/>
            <person name="Tunlid A."/>
        </authorList>
    </citation>
    <scope>NUCLEOTIDE SEQUENCE [LARGE SCALE GENOMIC DNA]</scope>
    <source>
        <strain evidence="1 2">CBS 101986</strain>
    </source>
</reference>
<organism evidence="1 2">
    <name type="scientific">Psilocybe cf. subviscida</name>
    <dbReference type="NCBI Taxonomy" id="2480587"/>
    <lineage>
        <taxon>Eukaryota</taxon>
        <taxon>Fungi</taxon>
        <taxon>Dikarya</taxon>
        <taxon>Basidiomycota</taxon>
        <taxon>Agaricomycotina</taxon>
        <taxon>Agaricomycetes</taxon>
        <taxon>Agaricomycetidae</taxon>
        <taxon>Agaricales</taxon>
        <taxon>Agaricineae</taxon>
        <taxon>Strophariaceae</taxon>
        <taxon>Psilocybe</taxon>
    </lineage>
</organism>
<evidence type="ECO:0000313" key="1">
    <source>
        <dbReference type="EMBL" id="KAF5327880.1"/>
    </source>
</evidence>
<name>A0A8H5F8P1_9AGAR</name>
<dbReference type="EMBL" id="JAACJJ010000014">
    <property type="protein sequence ID" value="KAF5327880.1"/>
    <property type="molecule type" value="Genomic_DNA"/>
</dbReference>
<dbReference type="Proteomes" id="UP000567179">
    <property type="component" value="Unassembled WGS sequence"/>
</dbReference>
<evidence type="ECO:0000313" key="2">
    <source>
        <dbReference type="Proteomes" id="UP000567179"/>
    </source>
</evidence>
<accession>A0A8H5F8P1</accession>
<comment type="caution">
    <text evidence="1">The sequence shown here is derived from an EMBL/GenBank/DDBJ whole genome shotgun (WGS) entry which is preliminary data.</text>
</comment>
<dbReference type="AlphaFoldDB" id="A0A8H5F8P1"/>
<sequence>MTGPLPGERRAEYRYARAQEQDTKQLNQLVWDRTIDFSMDQEGSGRGRVLLTIEVGVDQGRVLEAYTEELSLALVLDNRILHEASEIQAEMALALFDAKPRLVMLDDPADHLGLEVAA</sequence>
<proteinExistence type="predicted"/>
<protein>
    <submittedName>
        <fullName evidence="1">Uncharacterized protein</fullName>
    </submittedName>
</protein>
<gene>
    <name evidence="1" type="ORF">D9619_005152</name>
</gene>
<keyword evidence="2" id="KW-1185">Reference proteome</keyword>